<dbReference type="Proteomes" id="UP001295794">
    <property type="component" value="Unassembled WGS sequence"/>
</dbReference>
<keyword evidence="2" id="KW-1185">Reference proteome</keyword>
<sequence length="73" mass="8106">MRLAPTFAIQSQCRVERVDHLLPNLRKRATDVARQSSTNGVYVVRVPCERLAYRPVGLQALQPSSSIGRSADV</sequence>
<evidence type="ECO:0000313" key="2">
    <source>
        <dbReference type="Proteomes" id="UP001295794"/>
    </source>
</evidence>
<proteinExistence type="predicted"/>
<dbReference type="AlphaFoldDB" id="A0AAD2HZA7"/>
<evidence type="ECO:0000313" key="1">
    <source>
        <dbReference type="EMBL" id="CAK5284535.1"/>
    </source>
</evidence>
<accession>A0AAD2HZA7</accession>
<reference evidence="1" key="1">
    <citation type="submission" date="2023-11" db="EMBL/GenBank/DDBJ databases">
        <authorList>
            <person name="De Vega J J."/>
            <person name="De Vega J J."/>
        </authorList>
    </citation>
    <scope>NUCLEOTIDE SEQUENCE</scope>
</reference>
<comment type="caution">
    <text evidence="1">The sequence shown here is derived from an EMBL/GenBank/DDBJ whole genome shotgun (WGS) entry which is preliminary data.</text>
</comment>
<dbReference type="EMBL" id="CAVNYO010000480">
    <property type="protein sequence ID" value="CAK5284535.1"/>
    <property type="molecule type" value="Genomic_DNA"/>
</dbReference>
<name>A0AAD2HZA7_9AGAR</name>
<organism evidence="1 2">
    <name type="scientific">Mycena citricolor</name>
    <dbReference type="NCBI Taxonomy" id="2018698"/>
    <lineage>
        <taxon>Eukaryota</taxon>
        <taxon>Fungi</taxon>
        <taxon>Dikarya</taxon>
        <taxon>Basidiomycota</taxon>
        <taxon>Agaricomycotina</taxon>
        <taxon>Agaricomycetes</taxon>
        <taxon>Agaricomycetidae</taxon>
        <taxon>Agaricales</taxon>
        <taxon>Marasmiineae</taxon>
        <taxon>Mycenaceae</taxon>
        <taxon>Mycena</taxon>
    </lineage>
</organism>
<protein>
    <submittedName>
        <fullName evidence="1">Uncharacterized protein</fullName>
    </submittedName>
</protein>
<gene>
    <name evidence="1" type="ORF">MYCIT1_LOCUS37833</name>
</gene>